<sequence>MARKVKILSAREVETITKPGMHADGNNLYLRVLKSGGKSWVFRYRTTKMTGEPARREMHLGSTKLFSLKDARIEALKLLQMLHDGVDPIDERQKEKNQKRTSHEKQLTFQKCGEEYINIHNEGWKNPKHRQQWKNTLATYAYPKIGKYLVGDIETLHIKQVLNPIWKEKTETAKRLRGRIEKILDWARHEGYRKGENPARWKGHLEHSFISPSRLINVKHHSALPFDEMNDFLVKLQKQEGVAAKGLEFIILTATRTGETRLAVWDEIDFVKKLWTIPAERMKMKKAHEIPLQDTAIDILHEMKEVQVSDFIFPGIKKNRPLSDMTFTKLLRRMEYDQITVHGFRSSFRDWAAERTSYPREVVEMALAHEIENKVEAAYRRGNLLEKRRELMNDWSTFVFGGKVILRYVPLGGSGRATKKWSI</sequence>
<dbReference type="InterPro" id="IPR025166">
    <property type="entry name" value="Integrase_DNA_bind_dom"/>
</dbReference>
<dbReference type="Gene3D" id="3.30.160.390">
    <property type="entry name" value="Integrase, DNA-binding domain"/>
    <property type="match status" value="1"/>
</dbReference>
<gene>
    <name evidence="6" type="ORF">MTBPR1_190015</name>
</gene>
<dbReference type="GO" id="GO:0003677">
    <property type="term" value="F:DNA binding"/>
    <property type="evidence" value="ECO:0007669"/>
    <property type="project" value="UniProtKB-KW"/>
</dbReference>
<keyword evidence="4" id="KW-0233">DNA recombination</keyword>
<proteinExistence type="inferred from homology"/>
<comment type="similarity">
    <text evidence="1">Belongs to the 'phage' integrase family.</text>
</comment>
<dbReference type="PROSITE" id="PS51898">
    <property type="entry name" value="TYR_RECOMBINASE"/>
    <property type="match status" value="1"/>
</dbReference>
<dbReference type="InterPro" id="IPR050808">
    <property type="entry name" value="Phage_Integrase"/>
</dbReference>
<dbReference type="Pfam" id="PF00589">
    <property type="entry name" value="Phage_integrase"/>
    <property type="match status" value="1"/>
</dbReference>
<dbReference type="InterPro" id="IPR010998">
    <property type="entry name" value="Integrase_recombinase_N"/>
</dbReference>
<reference evidence="6 7" key="1">
    <citation type="submission" date="2016-07" db="EMBL/GenBank/DDBJ databases">
        <authorList>
            <person name="Lefevre C.T."/>
        </authorList>
    </citation>
    <scope>NUCLEOTIDE SEQUENCE [LARGE SCALE GENOMIC DNA]</scope>
    <source>
        <strain evidence="6">PR1</strain>
    </source>
</reference>
<dbReference type="CDD" id="cd00801">
    <property type="entry name" value="INT_P4_C"/>
    <property type="match status" value="1"/>
</dbReference>
<keyword evidence="2" id="KW-0229">DNA integration</keyword>
<dbReference type="Pfam" id="PF13356">
    <property type="entry name" value="Arm-DNA-bind_3"/>
    <property type="match status" value="1"/>
</dbReference>
<accession>A0A1C3RFR7</accession>
<dbReference type="STRING" id="1867952.MTBPR1_190015"/>
<dbReference type="AlphaFoldDB" id="A0A1C3RFR7"/>
<dbReference type="GO" id="GO:0006310">
    <property type="term" value="P:DNA recombination"/>
    <property type="evidence" value="ECO:0007669"/>
    <property type="project" value="UniProtKB-KW"/>
</dbReference>
<dbReference type="Pfam" id="PF22022">
    <property type="entry name" value="Phage_int_M"/>
    <property type="match status" value="1"/>
</dbReference>
<evidence type="ECO:0000256" key="4">
    <source>
        <dbReference type="ARBA" id="ARBA00023172"/>
    </source>
</evidence>
<dbReference type="InterPro" id="IPR038488">
    <property type="entry name" value="Integrase_DNA-bd_sf"/>
</dbReference>
<dbReference type="SUPFAM" id="SSF56349">
    <property type="entry name" value="DNA breaking-rejoining enzymes"/>
    <property type="match status" value="1"/>
</dbReference>
<dbReference type="RefSeq" id="WP_069186820.1">
    <property type="nucleotide sequence ID" value="NZ_FLYE01000011.1"/>
</dbReference>
<dbReference type="GO" id="GO:0015074">
    <property type="term" value="P:DNA integration"/>
    <property type="evidence" value="ECO:0007669"/>
    <property type="project" value="UniProtKB-KW"/>
</dbReference>
<evidence type="ECO:0000259" key="5">
    <source>
        <dbReference type="PROSITE" id="PS51898"/>
    </source>
</evidence>
<dbReference type="Gene3D" id="1.10.443.10">
    <property type="entry name" value="Intergrase catalytic core"/>
    <property type="match status" value="1"/>
</dbReference>
<name>A0A1C3RFR7_9PROT</name>
<dbReference type="InterPro" id="IPR013762">
    <property type="entry name" value="Integrase-like_cat_sf"/>
</dbReference>
<dbReference type="InterPro" id="IPR002104">
    <property type="entry name" value="Integrase_catalytic"/>
</dbReference>
<dbReference type="EMBL" id="FLYE01000011">
    <property type="protein sequence ID" value="SCA56137.1"/>
    <property type="molecule type" value="Genomic_DNA"/>
</dbReference>
<evidence type="ECO:0000256" key="3">
    <source>
        <dbReference type="ARBA" id="ARBA00023125"/>
    </source>
</evidence>
<keyword evidence="7" id="KW-1185">Reference proteome</keyword>
<dbReference type="InterPro" id="IPR053876">
    <property type="entry name" value="Phage_int_M"/>
</dbReference>
<feature type="domain" description="Tyr recombinase" evidence="5">
    <location>
        <begin position="219"/>
        <end position="392"/>
    </location>
</feature>
<dbReference type="OrthoDB" id="9795573at2"/>
<evidence type="ECO:0000313" key="7">
    <source>
        <dbReference type="Proteomes" id="UP000231658"/>
    </source>
</evidence>
<dbReference type="InterPro" id="IPR011010">
    <property type="entry name" value="DNA_brk_join_enz"/>
</dbReference>
<organism evidence="6 7">
    <name type="scientific">Candidatus Terasakiella magnetica</name>
    <dbReference type="NCBI Taxonomy" id="1867952"/>
    <lineage>
        <taxon>Bacteria</taxon>
        <taxon>Pseudomonadati</taxon>
        <taxon>Pseudomonadota</taxon>
        <taxon>Alphaproteobacteria</taxon>
        <taxon>Rhodospirillales</taxon>
        <taxon>Terasakiellaceae</taxon>
        <taxon>Terasakiella</taxon>
    </lineage>
</organism>
<keyword evidence="3" id="KW-0238">DNA-binding</keyword>
<evidence type="ECO:0000313" key="6">
    <source>
        <dbReference type="EMBL" id="SCA56137.1"/>
    </source>
</evidence>
<protein>
    <submittedName>
        <fullName evidence="6">Phage integrase</fullName>
    </submittedName>
</protein>
<dbReference type="Gene3D" id="1.10.150.130">
    <property type="match status" value="1"/>
</dbReference>
<evidence type="ECO:0000256" key="1">
    <source>
        <dbReference type="ARBA" id="ARBA00008857"/>
    </source>
</evidence>
<dbReference type="Proteomes" id="UP000231658">
    <property type="component" value="Unassembled WGS sequence"/>
</dbReference>
<dbReference type="PANTHER" id="PTHR30629">
    <property type="entry name" value="PROPHAGE INTEGRASE"/>
    <property type="match status" value="1"/>
</dbReference>
<evidence type="ECO:0000256" key="2">
    <source>
        <dbReference type="ARBA" id="ARBA00022908"/>
    </source>
</evidence>
<dbReference type="PANTHER" id="PTHR30629:SF2">
    <property type="entry name" value="PROPHAGE INTEGRASE INTS-RELATED"/>
    <property type="match status" value="1"/>
</dbReference>